<dbReference type="InterPro" id="IPR016181">
    <property type="entry name" value="Acyl_CoA_acyltransferase"/>
</dbReference>
<dbReference type="PANTHER" id="PTHR43420">
    <property type="entry name" value="ACETYLTRANSFERASE"/>
    <property type="match status" value="1"/>
</dbReference>
<dbReference type="PANTHER" id="PTHR43420:SF12">
    <property type="entry name" value="N-ACETYLTRANSFERASE DOMAIN-CONTAINING PROTEIN"/>
    <property type="match status" value="1"/>
</dbReference>
<gene>
    <name evidence="6" type="primary">rimI</name>
    <name evidence="6" type="ORF">J3492_11730</name>
</gene>
<dbReference type="InterPro" id="IPR000182">
    <property type="entry name" value="GNAT_dom"/>
</dbReference>
<evidence type="ECO:0000256" key="1">
    <source>
        <dbReference type="ARBA" id="ARBA00005395"/>
    </source>
</evidence>
<organism evidence="6 7">
    <name type="scientific">Psychrobacter coccoides</name>
    <dbReference type="NCBI Taxonomy" id="2818440"/>
    <lineage>
        <taxon>Bacteria</taxon>
        <taxon>Pseudomonadati</taxon>
        <taxon>Pseudomonadota</taxon>
        <taxon>Gammaproteobacteria</taxon>
        <taxon>Moraxellales</taxon>
        <taxon>Moraxellaceae</taxon>
        <taxon>Psychrobacter</taxon>
    </lineage>
</organism>
<reference evidence="6 7" key="1">
    <citation type="submission" date="2021-03" db="EMBL/GenBank/DDBJ databases">
        <authorList>
            <person name="Shang D.-D."/>
            <person name="Du Z.-J."/>
            <person name="Chen G.-J."/>
        </authorList>
    </citation>
    <scope>NUCLEOTIDE SEQUENCE [LARGE SCALE GENOMIC DNA]</scope>
    <source>
        <strain evidence="6 7">F1192</strain>
    </source>
</reference>
<evidence type="ECO:0000256" key="2">
    <source>
        <dbReference type="ARBA" id="ARBA00022490"/>
    </source>
</evidence>
<evidence type="ECO:0000313" key="6">
    <source>
        <dbReference type="EMBL" id="MBO1531875.1"/>
    </source>
</evidence>
<accession>A0ABS3NR35</accession>
<dbReference type="EMBL" id="JAGBKM010000025">
    <property type="protein sequence ID" value="MBO1531875.1"/>
    <property type="molecule type" value="Genomic_DNA"/>
</dbReference>
<keyword evidence="7" id="KW-1185">Reference proteome</keyword>
<name>A0ABS3NR35_9GAMM</name>
<evidence type="ECO:0000256" key="4">
    <source>
        <dbReference type="ARBA" id="ARBA00023315"/>
    </source>
</evidence>
<evidence type="ECO:0000256" key="3">
    <source>
        <dbReference type="ARBA" id="ARBA00022679"/>
    </source>
</evidence>
<feature type="domain" description="N-acetyltransferase" evidence="5">
    <location>
        <begin position="9"/>
        <end position="167"/>
    </location>
</feature>
<dbReference type="SUPFAM" id="SSF55729">
    <property type="entry name" value="Acyl-CoA N-acyltransferases (Nat)"/>
    <property type="match status" value="1"/>
</dbReference>
<dbReference type="Gene3D" id="3.40.630.30">
    <property type="match status" value="1"/>
</dbReference>
<keyword evidence="6" id="KW-0687">Ribonucleoprotein</keyword>
<dbReference type="InterPro" id="IPR050680">
    <property type="entry name" value="YpeA/RimI_acetyltransf"/>
</dbReference>
<proteinExistence type="inferred from homology"/>
<dbReference type="Proteomes" id="UP000664554">
    <property type="component" value="Unassembled WGS sequence"/>
</dbReference>
<dbReference type="InterPro" id="IPR006464">
    <property type="entry name" value="AcTrfase_RimI/Ard1"/>
</dbReference>
<keyword evidence="3" id="KW-0808">Transferase</keyword>
<protein>
    <submittedName>
        <fullName evidence="6">Ribosomal protein S18-alanine N-acetyltransferase</fullName>
    </submittedName>
</protein>
<evidence type="ECO:0000313" key="7">
    <source>
        <dbReference type="Proteomes" id="UP000664554"/>
    </source>
</evidence>
<keyword evidence="2" id="KW-0963">Cytoplasm</keyword>
<keyword evidence="4" id="KW-0012">Acyltransferase</keyword>
<comment type="caution">
    <text evidence="6">The sequence shown here is derived from an EMBL/GenBank/DDBJ whole genome shotgun (WGS) entry which is preliminary data.</text>
</comment>
<sequence length="167" mass="19002">MFTVDNINTLASTATELASLIQAVAAIEDRVQPQDAWCVQSMTDLLEQDSINMLIVYDKNGKKEAAQYKVIGYCLYQVVFEQSEILRIGTHPDYQRQGVATHMFTELNTVLKQSKVAHLMLEVRADNKAAIALYERQGFSIIHQRKNYYQLPQQAAVDALIMQLMYP</sequence>
<dbReference type="Pfam" id="PF00583">
    <property type="entry name" value="Acetyltransf_1"/>
    <property type="match status" value="1"/>
</dbReference>
<dbReference type="GO" id="GO:0005840">
    <property type="term" value="C:ribosome"/>
    <property type="evidence" value="ECO:0007669"/>
    <property type="project" value="UniProtKB-KW"/>
</dbReference>
<dbReference type="PROSITE" id="PS51186">
    <property type="entry name" value="GNAT"/>
    <property type="match status" value="1"/>
</dbReference>
<keyword evidence="6" id="KW-0689">Ribosomal protein</keyword>
<dbReference type="CDD" id="cd04301">
    <property type="entry name" value="NAT_SF"/>
    <property type="match status" value="1"/>
</dbReference>
<evidence type="ECO:0000259" key="5">
    <source>
        <dbReference type="PROSITE" id="PS51186"/>
    </source>
</evidence>
<dbReference type="RefSeq" id="WP_207992239.1">
    <property type="nucleotide sequence ID" value="NZ_JAGBKM010000025.1"/>
</dbReference>
<comment type="similarity">
    <text evidence="1">Belongs to the acetyltransferase family. RimI subfamily.</text>
</comment>
<dbReference type="NCBIfam" id="TIGR01575">
    <property type="entry name" value="rimI"/>
    <property type="match status" value="1"/>
</dbReference>